<dbReference type="OrthoDB" id="9768177at2"/>
<evidence type="ECO:0000313" key="4">
    <source>
        <dbReference type="EMBL" id="PUZ22754.1"/>
    </source>
</evidence>
<dbReference type="InterPro" id="IPR008969">
    <property type="entry name" value="CarboxyPept-like_regulatory"/>
</dbReference>
<keyword evidence="2" id="KW-0732">Signal</keyword>
<evidence type="ECO:0000256" key="2">
    <source>
        <dbReference type="SAM" id="SignalP"/>
    </source>
</evidence>
<dbReference type="InterPro" id="IPR023996">
    <property type="entry name" value="TonB-dep_OMP_SusC/RagA"/>
</dbReference>
<dbReference type="GO" id="GO:0009279">
    <property type="term" value="C:cell outer membrane"/>
    <property type="evidence" value="ECO:0007669"/>
    <property type="project" value="UniProtKB-SubCell"/>
</dbReference>
<dbReference type="InterPro" id="IPR012910">
    <property type="entry name" value="Plug_dom"/>
</dbReference>
<dbReference type="Pfam" id="PF13715">
    <property type="entry name" value="CarbopepD_reg_2"/>
    <property type="match status" value="1"/>
</dbReference>
<proteinExistence type="inferred from homology"/>
<keyword evidence="1" id="KW-1134">Transmembrane beta strand</keyword>
<dbReference type="InterPro" id="IPR039426">
    <property type="entry name" value="TonB-dep_rcpt-like"/>
</dbReference>
<keyword evidence="1" id="KW-0998">Cell outer membrane</keyword>
<keyword evidence="1" id="KW-0472">Membrane</keyword>
<feature type="chain" id="PRO_5015750842" evidence="2">
    <location>
        <begin position="18"/>
        <end position="1119"/>
    </location>
</feature>
<gene>
    <name evidence="4" type="ORF">DCC81_20205</name>
</gene>
<evidence type="ECO:0000256" key="1">
    <source>
        <dbReference type="PROSITE-ProRule" id="PRU01360"/>
    </source>
</evidence>
<dbReference type="SUPFAM" id="SSF49464">
    <property type="entry name" value="Carboxypeptidase regulatory domain-like"/>
    <property type="match status" value="1"/>
</dbReference>
<evidence type="ECO:0000259" key="3">
    <source>
        <dbReference type="Pfam" id="PF07715"/>
    </source>
</evidence>
<dbReference type="Gene3D" id="3.55.50.30">
    <property type="match status" value="1"/>
</dbReference>
<dbReference type="Proteomes" id="UP000244450">
    <property type="component" value="Unassembled WGS sequence"/>
</dbReference>
<dbReference type="Pfam" id="PF07715">
    <property type="entry name" value="Plug"/>
    <property type="match status" value="1"/>
</dbReference>
<keyword evidence="1" id="KW-0812">Transmembrane</keyword>
<dbReference type="NCBIfam" id="TIGR04056">
    <property type="entry name" value="OMP_RagA_SusC"/>
    <property type="match status" value="1"/>
</dbReference>
<dbReference type="RefSeq" id="WP_108688499.1">
    <property type="nucleotide sequence ID" value="NZ_QCYK01000003.1"/>
</dbReference>
<dbReference type="EMBL" id="QCYK01000003">
    <property type="protein sequence ID" value="PUZ22754.1"/>
    <property type="molecule type" value="Genomic_DNA"/>
</dbReference>
<comment type="subcellular location">
    <subcellularLocation>
        <location evidence="1">Cell outer membrane</location>
        <topology evidence="1">Multi-pass membrane protein</topology>
    </subcellularLocation>
</comment>
<dbReference type="Gene3D" id="2.170.130.10">
    <property type="entry name" value="TonB-dependent receptor, plug domain"/>
    <property type="match status" value="1"/>
</dbReference>
<dbReference type="SUPFAM" id="SSF56935">
    <property type="entry name" value="Porins"/>
    <property type="match status" value="1"/>
</dbReference>
<sequence>MKLTTFLLLAVCLQISAKGVSQSITLSEKNAPLKKVLREVSRQSGISIVYDEGLLAKTNPVTVEAKGASVQEVMEACLRNQPVFFTMEGQRMILQSMPEKNWAAADTSITVKGMVTDEKGLPIPGATIRVKGGSQGTATDVNGHFTLKAPAGSSSLQVTVVGYNNQTVAITGGLLSVKMVLAETALNETVVVGYGVQKKSVVTGAISSVRAADLESQPVTRIESALQGRTSGVTVAQSSGQPGSGSTVRVRGITTFNNNDPLWVVDGVVVDNGGIGYLNQYDIESIEVLKDAASQAIYGARAAAGVILVTTKKGKAGKMQVNYNGYYGTSEPARKLKLLDATQYATLMNEANAAAGYALPFADPRSLGKGTDWQGEIFNNSAVRQNHEVSISGGNDRSTFFSSFGYLDQEGIVASPISHYKRFNVRVNSQHKLASWLTFAENIGYAYDRANGIGNTNSEFGGPLSSAINLDPTTPAVETDPAKASTGQYVNTGVRVNAKGQPYGISDLVQNEMSNPLAYIINNEGNYNWSHNIVGNTYLEAEPIKGLRLRSTVGAKIAFWGGESFTPIYYYNTTNKNARTAFNRSMNNGFNWNVENTVSYTRAFNDHNVTVLVGQGAYMDGRSKSISNTFQDLQVDNFWDASEKFKVAQTSRSTDGGEGTDHRIASLFGRLNYNFKEKYLLEGVIRRDGSSRFGPNNKYGTFPSVSAGWVASKESFFPKQDVVEFLKVRGGYGMVGNDNIGDFGYLSTIGSGRNYTFGTSDISSIGYSPDAPSNPDLKWESTAQTNVGFEASLFRNFTVSFDWYKKVTKGILQNPRIPAYVGAISNPPANVADMQNTGEELELGYHAQAGALSIGLNGNVSYTQNKITYVGRGLTYLDGGVNFQSSSYPITRKAVGHPIDEFYGFVTEGIFQTQADVDAYTGKNGKIQPNAKPGDFRYKDVNGDGMIDGNDRDFIGNPTPTWTYGFNVNLAYKGFDLGLFGQGASGNKIFQGLRRLDLSNANWQTKALSRWTGPGTSNDYPRLTMKDDNHNFTNPSGFYLEDGAYVRLKTVQLGYTLPNTISRKAGISRARIYLMSENLFTFTKYTGYDPEIGGGTMSIDRGIYPQARSFLLGLNITFQ</sequence>
<dbReference type="NCBIfam" id="TIGR04057">
    <property type="entry name" value="SusC_RagA_signa"/>
    <property type="match status" value="1"/>
</dbReference>
<feature type="signal peptide" evidence="2">
    <location>
        <begin position="1"/>
        <end position="17"/>
    </location>
</feature>
<feature type="domain" description="TonB-dependent receptor plug" evidence="3">
    <location>
        <begin position="200"/>
        <end position="306"/>
    </location>
</feature>
<evidence type="ECO:0000313" key="5">
    <source>
        <dbReference type="Proteomes" id="UP000244450"/>
    </source>
</evidence>
<dbReference type="InterPro" id="IPR037066">
    <property type="entry name" value="Plug_dom_sf"/>
</dbReference>
<comment type="caution">
    <text evidence="4">The sequence shown here is derived from an EMBL/GenBank/DDBJ whole genome shotgun (WGS) entry which is preliminary data.</text>
</comment>
<protein>
    <submittedName>
        <fullName evidence="4">SusC/RagA family TonB-linked outer membrane protein</fullName>
    </submittedName>
</protein>
<comment type="similarity">
    <text evidence="1">Belongs to the TonB-dependent receptor family.</text>
</comment>
<keyword evidence="5" id="KW-1185">Reference proteome</keyword>
<dbReference type="InterPro" id="IPR023997">
    <property type="entry name" value="TonB-dep_OMP_SusC/RagA_CS"/>
</dbReference>
<dbReference type="Gene3D" id="2.60.40.1120">
    <property type="entry name" value="Carboxypeptidase-like, regulatory domain"/>
    <property type="match status" value="1"/>
</dbReference>
<name>A0A2T7BCD1_9BACT</name>
<organism evidence="4 5">
    <name type="scientific">Chitinophaga parva</name>
    <dbReference type="NCBI Taxonomy" id="2169414"/>
    <lineage>
        <taxon>Bacteria</taxon>
        <taxon>Pseudomonadati</taxon>
        <taxon>Bacteroidota</taxon>
        <taxon>Chitinophagia</taxon>
        <taxon>Chitinophagales</taxon>
        <taxon>Chitinophagaceae</taxon>
        <taxon>Chitinophaga</taxon>
    </lineage>
</organism>
<accession>A0A2T7BCD1</accession>
<reference evidence="4 5" key="1">
    <citation type="submission" date="2018-04" db="EMBL/GenBank/DDBJ databases">
        <title>Chitinophaga fuyangensis sp. nov., isolated from soil in a chemical factory.</title>
        <authorList>
            <person name="Chen K."/>
        </authorList>
    </citation>
    <scope>NUCLEOTIDE SEQUENCE [LARGE SCALE GENOMIC DNA]</scope>
    <source>
        <strain evidence="4 5">LY-1</strain>
    </source>
</reference>
<dbReference type="AlphaFoldDB" id="A0A2T7BCD1"/>
<dbReference type="PROSITE" id="PS52016">
    <property type="entry name" value="TONB_DEPENDENT_REC_3"/>
    <property type="match status" value="1"/>
</dbReference>
<keyword evidence="1" id="KW-0813">Transport</keyword>